<evidence type="ECO:0008006" key="4">
    <source>
        <dbReference type="Google" id="ProtNLM"/>
    </source>
</evidence>
<evidence type="ECO:0000313" key="2">
    <source>
        <dbReference type="EMBL" id="PIR82243.1"/>
    </source>
</evidence>
<evidence type="ECO:0000313" key="3">
    <source>
        <dbReference type="Proteomes" id="UP000231379"/>
    </source>
</evidence>
<comment type="caution">
    <text evidence="2">The sequence shown here is derived from an EMBL/GenBank/DDBJ whole genome shotgun (WGS) entry which is preliminary data.</text>
</comment>
<dbReference type="SUPFAM" id="SSF56801">
    <property type="entry name" value="Acetyl-CoA synthetase-like"/>
    <property type="match status" value="1"/>
</dbReference>
<keyword evidence="1" id="KW-0472">Membrane</keyword>
<keyword evidence="1" id="KW-0812">Transmembrane</keyword>
<dbReference type="Gene3D" id="3.40.50.12780">
    <property type="entry name" value="N-terminal domain of ligase-like"/>
    <property type="match status" value="1"/>
</dbReference>
<dbReference type="Proteomes" id="UP000231379">
    <property type="component" value="Unassembled WGS sequence"/>
</dbReference>
<name>A0A2H0U759_9BACT</name>
<dbReference type="AlphaFoldDB" id="A0A2H0U759"/>
<proteinExistence type="predicted"/>
<dbReference type="InterPro" id="IPR042099">
    <property type="entry name" value="ANL_N_sf"/>
</dbReference>
<protein>
    <recommendedName>
        <fullName evidence="4">AMP-dependent synthetase/ligase domain-containing protein</fullName>
    </recommendedName>
</protein>
<sequence length="406" mass="46044">MTSTSGSTGEPLYFPRSDSIHERAAELHDRFYVGSSLSKKASTLVIVCFGMGVWIGGLITYEAFSRMGRRRGRPIGIITPGINMKEILNIARKLAPRYEQLIFAGYPPFIKDVFDELAAEGRILREKKIAIVAAAEAFTEHFRDYLVKAGGIENALTDTMNIYGTAELGAMASETPLSILIRRIAYDHPAAYAALFGNIEKTPTLAQYDARHYFFEALEGELYVSADSVMPLVRYRLGDSGGILRYADITRTMSNFGIDIESATKKLCIDPSFKKMPFVYVYERTDLSTTLYGLQIYPSMVREALLRNTFQPFVTGRFTLVTKYDEAHDQFLEINLELKKGKEAPKTLGAQMSAEIVKELRERSAEFRELSNHLGDRAMPRLVFWPYEDQLYFKRDIKQMWVQKTA</sequence>
<keyword evidence="1" id="KW-1133">Transmembrane helix</keyword>
<feature type="transmembrane region" description="Helical" evidence="1">
    <location>
        <begin position="41"/>
        <end position="64"/>
    </location>
</feature>
<dbReference type="PANTHER" id="PTHR43845:SF1">
    <property type="entry name" value="BLR5969 PROTEIN"/>
    <property type="match status" value="1"/>
</dbReference>
<evidence type="ECO:0000256" key="1">
    <source>
        <dbReference type="SAM" id="Phobius"/>
    </source>
</evidence>
<gene>
    <name evidence="2" type="ORF">COU20_03750</name>
</gene>
<dbReference type="EMBL" id="PFBM01000021">
    <property type="protein sequence ID" value="PIR82243.1"/>
    <property type="molecule type" value="Genomic_DNA"/>
</dbReference>
<dbReference type="PANTHER" id="PTHR43845">
    <property type="entry name" value="BLR5969 PROTEIN"/>
    <property type="match status" value="1"/>
</dbReference>
<accession>A0A2H0U759</accession>
<reference evidence="3" key="1">
    <citation type="submission" date="2017-09" db="EMBL/GenBank/DDBJ databases">
        <title>Depth-based differentiation of microbial function through sediment-hosted aquifers and enrichment of novel symbionts in the deep terrestrial subsurface.</title>
        <authorList>
            <person name="Probst A.J."/>
            <person name="Ladd B."/>
            <person name="Jarett J.K."/>
            <person name="Geller-Mcgrath D.E."/>
            <person name="Sieber C.M.K."/>
            <person name="Emerson J.B."/>
            <person name="Anantharaman K."/>
            <person name="Thomas B.C."/>
            <person name="Malmstrom R."/>
            <person name="Stieglmeier M."/>
            <person name="Klingl A."/>
            <person name="Woyke T."/>
            <person name="Ryan C.M."/>
            <person name="Banfield J.F."/>
        </authorList>
    </citation>
    <scope>NUCLEOTIDE SEQUENCE [LARGE SCALE GENOMIC DNA]</scope>
</reference>
<organism evidence="2 3">
    <name type="scientific">Candidatus Kaiserbacteria bacterium CG10_big_fil_rev_8_21_14_0_10_59_10</name>
    <dbReference type="NCBI Taxonomy" id="1974612"/>
    <lineage>
        <taxon>Bacteria</taxon>
        <taxon>Candidatus Kaiseribacteriota</taxon>
    </lineage>
</organism>